<sequence length="50" mass="5725">MTVKHMHLLHLQLHTGSSETISFEFNSLQRAHLPKGKLCGVSHHFKSLFI</sequence>
<reference evidence="1" key="2">
    <citation type="journal article" date="2015" name="Data Brief">
        <title>Shoot transcriptome of the giant reed, Arundo donax.</title>
        <authorList>
            <person name="Barrero R.A."/>
            <person name="Guerrero F.D."/>
            <person name="Moolhuijzen P."/>
            <person name="Goolsby J.A."/>
            <person name="Tidwell J."/>
            <person name="Bellgard S.E."/>
            <person name="Bellgard M.I."/>
        </authorList>
    </citation>
    <scope>NUCLEOTIDE SEQUENCE</scope>
    <source>
        <tissue evidence="1">Shoot tissue taken approximately 20 cm above the soil surface</tissue>
    </source>
</reference>
<dbReference type="AlphaFoldDB" id="A0A0A9HJD6"/>
<dbReference type="EMBL" id="GBRH01160626">
    <property type="protein sequence ID" value="JAE37270.1"/>
    <property type="molecule type" value="Transcribed_RNA"/>
</dbReference>
<evidence type="ECO:0000313" key="1">
    <source>
        <dbReference type="EMBL" id="JAE37270.1"/>
    </source>
</evidence>
<proteinExistence type="predicted"/>
<organism evidence="1">
    <name type="scientific">Arundo donax</name>
    <name type="common">Giant reed</name>
    <name type="synonym">Donax arundinaceus</name>
    <dbReference type="NCBI Taxonomy" id="35708"/>
    <lineage>
        <taxon>Eukaryota</taxon>
        <taxon>Viridiplantae</taxon>
        <taxon>Streptophyta</taxon>
        <taxon>Embryophyta</taxon>
        <taxon>Tracheophyta</taxon>
        <taxon>Spermatophyta</taxon>
        <taxon>Magnoliopsida</taxon>
        <taxon>Liliopsida</taxon>
        <taxon>Poales</taxon>
        <taxon>Poaceae</taxon>
        <taxon>PACMAD clade</taxon>
        <taxon>Arundinoideae</taxon>
        <taxon>Arundineae</taxon>
        <taxon>Arundo</taxon>
    </lineage>
</organism>
<reference evidence="1" key="1">
    <citation type="submission" date="2014-09" db="EMBL/GenBank/DDBJ databases">
        <authorList>
            <person name="Magalhaes I.L.F."/>
            <person name="Oliveira U."/>
            <person name="Santos F.R."/>
            <person name="Vidigal T.H.D.A."/>
            <person name="Brescovit A.D."/>
            <person name="Santos A.J."/>
        </authorList>
    </citation>
    <scope>NUCLEOTIDE SEQUENCE</scope>
    <source>
        <tissue evidence="1">Shoot tissue taken approximately 20 cm above the soil surface</tissue>
    </source>
</reference>
<name>A0A0A9HJD6_ARUDO</name>
<protein>
    <submittedName>
        <fullName evidence="1">Uncharacterized protein</fullName>
    </submittedName>
</protein>
<accession>A0A0A9HJD6</accession>